<proteinExistence type="predicted"/>
<evidence type="ECO:0000313" key="1">
    <source>
        <dbReference type="EMBL" id="CRZ05284.1"/>
    </source>
</evidence>
<sequence length="541" mass="59940">AEECIELQQLDLGLKEDCLIRYRAVAEYGTVNKLSLVARIKAWISSIWLQPNHRRSVSQSINSSQQSTAQQIYDWENVSSSSVDDEEATFKEPSSMSPESSVEFIVYADQLQLCLSKRANPCKIVDISLIDVEVGFKTRSDPLRMSAILSVADISSCNDPSTLRIVTTDTRTDPDSFLRFSWDVEYLIHCTSMSIGAAISQSTISVPSVFINNLVQWLFPKDFVQAPATPFSLIPPDLFAEEISEVQRQGLVNDVVIPFRLSVAADLGPFLVIAHIGNKNGPFIHFGVGKVITICNKAKEETVDQHRFPEFHHHLQPTARSSYDYFFVSINCLTISYVDVHAANMIGLHEQPVQCLTLLQPQTSEINDNVELCPPLGATGSIEAAILLRTSIEMGSPFVLGEVGLPPIKMSVSSPFYRILFQIMDAFMPSSPGQALKDDVDDNMSTVAEPVFKSTETVIEEREIEVSPFPLTTGYEGSRFLISVPSIEIALVDQFAEKPSSVLRIRATGLRVHAVVKQDASLKSSLAIQTESWYMNHTAQS</sequence>
<dbReference type="EMBL" id="HACM01004842">
    <property type="protein sequence ID" value="CRZ05284.1"/>
    <property type="molecule type" value="Transcribed_RNA"/>
</dbReference>
<feature type="non-terminal residue" evidence="1">
    <location>
        <position position="1"/>
    </location>
</feature>
<feature type="non-terminal residue" evidence="1">
    <location>
        <position position="541"/>
    </location>
</feature>
<accession>A0A0H5RA52</accession>
<dbReference type="AlphaFoldDB" id="A0A0H5RA52"/>
<organism evidence="1">
    <name type="scientific">Spongospora subterranea</name>
    <dbReference type="NCBI Taxonomy" id="70186"/>
    <lineage>
        <taxon>Eukaryota</taxon>
        <taxon>Sar</taxon>
        <taxon>Rhizaria</taxon>
        <taxon>Endomyxa</taxon>
        <taxon>Phytomyxea</taxon>
        <taxon>Plasmodiophorida</taxon>
        <taxon>Plasmodiophoridae</taxon>
        <taxon>Spongospora</taxon>
    </lineage>
</organism>
<reference evidence="1" key="1">
    <citation type="submission" date="2015-04" db="EMBL/GenBank/DDBJ databases">
        <title>The genome sequence of the plant pathogenic Rhizarian Plasmodiophora brassicae reveals insights in its biotrophic life cycle and the origin of chitin synthesis.</title>
        <authorList>
            <person name="Schwelm A."/>
            <person name="Fogelqvist J."/>
            <person name="Knaust A."/>
            <person name="Julke S."/>
            <person name="Lilja T."/>
            <person name="Dhandapani V."/>
            <person name="Bonilla-Rosso G."/>
            <person name="Karlsson M."/>
            <person name="Shevchenko A."/>
            <person name="Choi S.R."/>
            <person name="Kim H.G."/>
            <person name="Park J.Y."/>
            <person name="Lim Y.P."/>
            <person name="Ludwig-Muller J."/>
            <person name="Dixelius C."/>
        </authorList>
    </citation>
    <scope>NUCLEOTIDE SEQUENCE</scope>
    <source>
        <tissue evidence="1">Potato root galls</tissue>
    </source>
</reference>
<protein>
    <submittedName>
        <fullName evidence="1">Uncharacterized protein</fullName>
    </submittedName>
</protein>
<name>A0A0H5RA52_9EUKA</name>